<dbReference type="Pfam" id="PF02518">
    <property type="entry name" value="HATPase_c"/>
    <property type="match status" value="1"/>
</dbReference>
<keyword evidence="8" id="KW-1185">Reference proteome</keyword>
<dbReference type="CDD" id="cd17546">
    <property type="entry name" value="REC_hyHK_CKI1_RcsC-like"/>
    <property type="match status" value="1"/>
</dbReference>
<feature type="compositionally biased region" description="Low complexity" evidence="3">
    <location>
        <begin position="51"/>
        <end position="62"/>
    </location>
</feature>
<evidence type="ECO:0000259" key="6">
    <source>
        <dbReference type="PROSITE" id="PS50110"/>
    </source>
</evidence>
<keyword evidence="4" id="KW-0812">Transmembrane</keyword>
<feature type="compositionally biased region" description="Low complexity" evidence="3">
    <location>
        <begin position="288"/>
        <end position="311"/>
    </location>
</feature>
<evidence type="ECO:0000256" key="2">
    <source>
        <dbReference type="PROSITE-ProRule" id="PRU00169"/>
    </source>
</evidence>
<dbReference type="OrthoDB" id="10266508at2759"/>
<feature type="domain" description="Response regulatory" evidence="6">
    <location>
        <begin position="981"/>
        <end position="1096"/>
    </location>
</feature>
<feature type="region of interest" description="Disordered" evidence="3">
    <location>
        <begin position="348"/>
        <end position="385"/>
    </location>
</feature>
<dbReference type="SUPFAM" id="SSF47384">
    <property type="entry name" value="Homodimeric domain of signal transducing histidine kinase"/>
    <property type="match status" value="1"/>
</dbReference>
<dbReference type="SUPFAM" id="SSF55874">
    <property type="entry name" value="ATPase domain of HSP90 chaperone/DNA topoisomerase II/histidine kinase"/>
    <property type="match status" value="1"/>
</dbReference>
<feature type="transmembrane region" description="Helical" evidence="4">
    <location>
        <begin position="488"/>
        <end position="513"/>
    </location>
</feature>
<dbReference type="SMART" id="SM00448">
    <property type="entry name" value="REC"/>
    <property type="match status" value="1"/>
</dbReference>
<dbReference type="InterPro" id="IPR001789">
    <property type="entry name" value="Sig_transdc_resp-reg_receiver"/>
</dbReference>
<dbReference type="PRINTS" id="PR00344">
    <property type="entry name" value="BCTRLSENSOR"/>
</dbReference>
<feature type="modified residue" description="4-aspartylphosphate" evidence="2">
    <location>
        <position position="1031"/>
    </location>
</feature>
<dbReference type="Pfam" id="PF00072">
    <property type="entry name" value="Response_reg"/>
    <property type="match status" value="1"/>
</dbReference>
<dbReference type="VEuPathDB" id="AmoebaDB:FDP41_007567"/>
<feature type="transmembrane region" description="Helical" evidence="4">
    <location>
        <begin position="427"/>
        <end position="449"/>
    </location>
</feature>
<organism evidence="7 8">
    <name type="scientific">Naegleria fowleri</name>
    <name type="common">Brain eating amoeba</name>
    <dbReference type="NCBI Taxonomy" id="5763"/>
    <lineage>
        <taxon>Eukaryota</taxon>
        <taxon>Discoba</taxon>
        <taxon>Heterolobosea</taxon>
        <taxon>Tetramitia</taxon>
        <taxon>Eutetramitia</taxon>
        <taxon>Vahlkampfiidae</taxon>
        <taxon>Naegleria</taxon>
    </lineage>
</organism>
<dbReference type="SMART" id="SM00388">
    <property type="entry name" value="HisKA"/>
    <property type="match status" value="1"/>
</dbReference>
<dbReference type="InterPro" id="IPR005467">
    <property type="entry name" value="His_kinase_dom"/>
</dbReference>
<comment type="caution">
    <text evidence="7">The sequence shown here is derived from an EMBL/GenBank/DDBJ whole genome shotgun (WGS) entry which is preliminary data.</text>
</comment>
<feature type="transmembrane region" description="Helical" evidence="4">
    <location>
        <begin position="214"/>
        <end position="230"/>
    </location>
</feature>
<feature type="region of interest" description="Disordered" evidence="3">
    <location>
        <begin position="123"/>
        <end position="199"/>
    </location>
</feature>
<dbReference type="VEuPathDB" id="AmoebaDB:NfTy_007550"/>
<feature type="compositionally biased region" description="Polar residues" evidence="3">
    <location>
        <begin position="361"/>
        <end position="385"/>
    </location>
</feature>
<feature type="transmembrane region" description="Helical" evidence="4">
    <location>
        <begin position="236"/>
        <end position="253"/>
    </location>
</feature>
<dbReference type="InterPro" id="IPR036097">
    <property type="entry name" value="HisK_dim/P_sf"/>
</dbReference>
<accession>A0A6A5C9K9</accession>
<evidence type="ECO:0000256" key="3">
    <source>
        <dbReference type="SAM" id="MobiDB-lite"/>
    </source>
</evidence>
<evidence type="ECO:0000313" key="8">
    <source>
        <dbReference type="Proteomes" id="UP000444721"/>
    </source>
</evidence>
<dbReference type="Gene3D" id="3.40.50.2300">
    <property type="match status" value="1"/>
</dbReference>
<keyword evidence="1 2" id="KW-0597">Phosphoprotein</keyword>
<dbReference type="AlphaFoldDB" id="A0A6A5C9K9"/>
<name>A0A6A5C9K9_NAEFO</name>
<dbReference type="Gene3D" id="1.10.287.130">
    <property type="match status" value="1"/>
</dbReference>
<dbReference type="InterPro" id="IPR003661">
    <property type="entry name" value="HisK_dim/P_dom"/>
</dbReference>
<evidence type="ECO:0000256" key="1">
    <source>
        <dbReference type="ARBA" id="ARBA00022553"/>
    </source>
</evidence>
<dbReference type="GeneID" id="68114785"/>
<dbReference type="SUPFAM" id="SSF52172">
    <property type="entry name" value="CheY-like"/>
    <property type="match status" value="1"/>
</dbReference>
<dbReference type="InterPro" id="IPR011006">
    <property type="entry name" value="CheY-like_superfamily"/>
</dbReference>
<gene>
    <name evidence="7" type="ORF">FDP41_007567</name>
</gene>
<dbReference type="InterPro" id="IPR036890">
    <property type="entry name" value="HATPase_C_sf"/>
</dbReference>
<feature type="compositionally biased region" description="Polar residues" evidence="3">
    <location>
        <begin position="79"/>
        <end position="98"/>
    </location>
</feature>
<feature type="compositionally biased region" description="Low complexity" evidence="3">
    <location>
        <begin position="157"/>
        <end position="199"/>
    </location>
</feature>
<dbReference type="Pfam" id="PF00512">
    <property type="entry name" value="HisKA"/>
    <property type="match status" value="1"/>
</dbReference>
<proteinExistence type="predicted"/>
<evidence type="ECO:0000259" key="5">
    <source>
        <dbReference type="PROSITE" id="PS50109"/>
    </source>
</evidence>
<feature type="compositionally biased region" description="Basic and acidic residues" evidence="3">
    <location>
        <begin position="7"/>
        <end position="18"/>
    </location>
</feature>
<dbReference type="Gene3D" id="3.30.565.10">
    <property type="entry name" value="Histidine kinase-like ATPase, C-terminal domain"/>
    <property type="match status" value="1"/>
</dbReference>
<dbReference type="CDD" id="cd00082">
    <property type="entry name" value="HisKA"/>
    <property type="match status" value="1"/>
</dbReference>
<dbReference type="InterPro" id="IPR003594">
    <property type="entry name" value="HATPase_dom"/>
</dbReference>
<evidence type="ECO:0000256" key="4">
    <source>
        <dbReference type="SAM" id="Phobius"/>
    </source>
</evidence>
<dbReference type="PANTHER" id="PTHR43719">
    <property type="entry name" value="TWO-COMPONENT HISTIDINE KINASE"/>
    <property type="match status" value="1"/>
</dbReference>
<feature type="compositionally biased region" description="Low complexity" evidence="3">
    <location>
        <begin position="123"/>
        <end position="136"/>
    </location>
</feature>
<dbReference type="PROSITE" id="PS50109">
    <property type="entry name" value="HIS_KIN"/>
    <property type="match status" value="1"/>
</dbReference>
<evidence type="ECO:0008006" key="9">
    <source>
        <dbReference type="Google" id="ProtNLM"/>
    </source>
</evidence>
<feature type="domain" description="Histidine kinase" evidence="5">
    <location>
        <begin position="567"/>
        <end position="850"/>
    </location>
</feature>
<feature type="compositionally biased region" description="Basic and acidic residues" evidence="3">
    <location>
        <begin position="312"/>
        <end position="331"/>
    </location>
</feature>
<protein>
    <recommendedName>
        <fullName evidence="9">Histidine kinase</fullName>
    </recommendedName>
</protein>
<feature type="transmembrane region" description="Helical" evidence="4">
    <location>
        <begin position="519"/>
        <end position="540"/>
    </location>
</feature>
<dbReference type="PROSITE" id="PS50110">
    <property type="entry name" value="RESPONSE_REGULATORY"/>
    <property type="match status" value="1"/>
</dbReference>
<dbReference type="RefSeq" id="XP_044568365.1">
    <property type="nucleotide sequence ID" value="XM_044711325.1"/>
</dbReference>
<keyword evidence="4" id="KW-1133">Transmembrane helix</keyword>
<dbReference type="InterPro" id="IPR050956">
    <property type="entry name" value="2C_system_His_kinase"/>
</dbReference>
<dbReference type="OMA" id="NMEIATN"/>
<dbReference type="SMART" id="SM00387">
    <property type="entry name" value="HATPase_c"/>
    <property type="match status" value="1"/>
</dbReference>
<dbReference type="PANTHER" id="PTHR43719:SF28">
    <property type="entry name" value="PEROXIDE STRESS-ACTIVATED HISTIDINE KINASE MAK1-RELATED"/>
    <property type="match status" value="1"/>
</dbReference>
<feature type="region of interest" description="Disordered" evidence="3">
    <location>
        <begin position="286"/>
        <end position="331"/>
    </location>
</feature>
<reference evidence="7 8" key="1">
    <citation type="journal article" date="2019" name="Sci. Rep.">
        <title>Nanopore sequencing improves the draft genome of the human pathogenic amoeba Naegleria fowleri.</title>
        <authorList>
            <person name="Liechti N."/>
            <person name="Schurch N."/>
            <person name="Bruggmann R."/>
            <person name="Wittwer M."/>
        </authorList>
    </citation>
    <scope>NUCLEOTIDE SEQUENCE [LARGE SCALE GENOMIC DNA]</scope>
    <source>
        <strain evidence="7 8">ATCC 30894</strain>
    </source>
</reference>
<dbReference type="VEuPathDB" id="AmoebaDB:NF0112130"/>
<keyword evidence="4" id="KW-0472">Membrane</keyword>
<feature type="compositionally biased region" description="Basic and acidic residues" evidence="3">
    <location>
        <begin position="66"/>
        <end position="78"/>
    </location>
</feature>
<feature type="compositionally biased region" description="Polar residues" evidence="3">
    <location>
        <begin position="137"/>
        <end position="150"/>
    </location>
</feature>
<dbReference type="Proteomes" id="UP000444721">
    <property type="component" value="Unassembled WGS sequence"/>
</dbReference>
<dbReference type="InterPro" id="IPR004358">
    <property type="entry name" value="Sig_transdc_His_kin-like_C"/>
</dbReference>
<dbReference type="GO" id="GO:0000155">
    <property type="term" value="F:phosphorelay sensor kinase activity"/>
    <property type="evidence" value="ECO:0007669"/>
    <property type="project" value="InterPro"/>
</dbReference>
<evidence type="ECO:0000313" key="7">
    <source>
        <dbReference type="EMBL" id="KAF0983652.1"/>
    </source>
</evidence>
<dbReference type="EMBL" id="VFQX01000004">
    <property type="protein sequence ID" value="KAF0983652.1"/>
    <property type="molecule type" value="Genomic_DNA"/>
</dbReference>
<feature type="region of interest" description="Disordered" evidence="3">
    <location>
        <begin position="1"/>
        <end position="103"/>
    </location>
</feature>
<sequence>MVAPGHHQHDDEPNHDEEPPLAVPSSSSDTETTTRRRRRDSSFLTNEEVPTTTTTTITTSGTPYLKELDQKRSEEKHPSSSFAASSIMMTSNSSQQEHSAPPLDKQNLVHSSRVGSNINQSNLNNIIHNNTTNSSQQFLSPYSSLASSTPPRKARVSISDDQQQQQRGSSSETATLSSPASSSPSNPSSQSSSSSPSLPHGDAAMMLNEKAHQIFLPVCLFLCYAYLVLYSTDYPICMAILCVLAIVINFKFVRSKAQQLVFMWMVKQRFIELDDVPTHEDGLFNTSTTHPNNLMNTNNTNSHNNNPVTSNHEFDDTKTSHNGDNTDNHEIKIEPKHVLSVEIENLASSPSLPPQEHDTSSLKTNPNNSSTTVEDTLTESNKHIPSQGSVPFYSTDYWKFAPSSRNSSSSSNLSLDMASMARRQRYLEVYTCKVMIVLNIVVFFFRLLLCTKDYTVGWLMIGFLSSTIHNYSYIILQNALVDCRVHSYDAIMWIIAAQHVVSFGNAFILSAIHHRHLEAFGTFCLLTVLNFMLNSVSYKLMNRLNTMKLMTSKLKEANRSKNALVSSISHEFRSPLMSISGSIELLLDTPLTSEQVNYIKTIGSCSSILLTLIEDILQYSKLEKTNMEIATNSMLGKNSHEDEEEKTDPKTVFSLSDCLSHVKSIASSYASSFDVTIDFVSSKFLPAYVLGESVRLQQVLINLLTNSIKASQKNQVVTLAVEVPEDDNPEDLVDDGRANTPEIVVVKPRITSPETTLNTDPNSEVVITKTVVFHVIDHGIGIPKDVQKLLFKPFSSHNRTGDGSVIGTGLGLTILRKIIINMKGGISYKTECAPAPNQGTTFSISIPFKLPDGKKKNSLKQIEEILRTHPVVSNGLSAGEGEGNTLSSSGGVIAPVSNLSKDDEMENGNNIDTELQKTHLLHKELYIMKKRQSKPSVGKGIIMNGQHHSAFNTTTIEQAHASSSTIPNGITVFPDNIYETKILLAEDNPINLSVLRKLLEKGGFKRITTSSNGFELVEAFKNEYHNIIVTDLHMPCMNGIEAANEIRSLPNGDKTKIILLTADALMDKFNNMDSIDSCLNKPISKDDLNEAIISAIKLQRQEQEQ</sequence>